<evidence type="ECO:0000256" key="3">
    <source>
        <dbReference type="ARBA" id="ARBA00023163"/>
    </source>
</evidence>
<dbReference type="SUPFAM" id="SSF46785">
    <property type="entry name" value="Winged helix' DNA-binding domain"/>
    <property type="match status" value="1"/>
</dbReference>
<accession>A0A2T2WY03</accession>
<evidence type="ECO:0000259" key="4">
    <source>
        <dbReference type="PROSITE" id="PS50949"/>
    </source>
</evidence>
<evidence type="ECO:0000256" key="1">
    <source>
        <dbReference type="ARBA" id="ARBA00023015"/>
    </source>
</evidence>
<dbReference type="GO" id="GO:0003677">
    <property type="term" value="F:DNA binding"/>
    <property type="evidence" value="ECO:0007669"/>
    <property type="project" value="UniProtKB-KW"/>
</dbReference>
<evidence type="ECO:0000313" key="5">
    <source>
        <dbReference type="EMBL" id="PSR27120.1"/>
    </source>
</evidence>
<comment type="caution">
    <text evidence="5">The sequence shown here is derived from an EMBL/GenBank/DDBJ whole genome shotgun (WGS) entry which is preliminary data.</text>
</comment>
<dbReference type="Gene3D" id="1.20.120.530">
    <property type="entry name" value="GntR ligand-binding domain-like"/>
    <property type="match status" value="1"/>
</dbReference>
<evidence type="ECO:0000256" key="2">
    <source>
        <dbReference type="ARBA" id="ARBA00023125"/>
    </source>
</evidence>
<keyword evidence="1" id="KW-0805">Transcription regulation</keyword>
<dbReference type="InterPro" id="IPR011711">
    <property type="entry name" value="GntR_C"/>
</dbReference>
<dbReference type="PROSITE" id="PS50949">
    <property type="entry name" value="HTH_GNTR"/>
    <property type="match status" value="1"/>
</dbReference>
<gene>
    <name evidence="5" type="ORF">C7B43_12380</name>
</gene>
<dbReference type="Pfam" id="PF07729">
    <property type="entry name" value="FCD"/>
    <property type="match status" value="1"/>
</dbReference>
<dbReference type="Pfam" id="PF00392">
    <property type="entry name" value="GntR"/>
    <property type="match status" value="1"/>
</dbReference>
<dbReference type="PANTHER" id="PTHR43537:SF45">
    <property type="entry name" value="GNTR FAMILY REGULATORY PROTEIN"/>
    <property type="match status" value="1"/>
</dbReference>
<dbReference type="Gene3D" id="1.10.10.10">
    <property type="entry name" value="Winged helix-like DNA-binding domain superfamily/Winged helix DNA-binding domain"/>
    <property type="match status" value="1"/>
</dbReference>
<keyword evidence="2" id="KW-0238">DNA-binding</keyword>
<name>A0A2T2WY03_9FIRM</name>
<evidence type="ECO:0000313" key="6">
    <source>
        <dbReference type="Proteomes" id="UP000242699"/>
    </source>
</evidence>
<dbReference type="InterPro" id="IPR036390">
    <property type="entry name" value="WH_DNA-bd_sf"/>
</dbReference>
<reference evidence="5 6" key="1">
    <citation type="journal article" date="2014" name="BMC Genomics">
        <title>Comparison of environmental and isolate Sulfobacillus genomes reveals diverse carbon, sulfur, nitrogen, and hydrogen metabolisms.</title>
        <authorList>
            <person name="Justice N.B."/>
            <person name="Norman A."/>
            <person name="Brown C.T."/>
            <person name="Singh A."/>
            <person name="Thomas B.C."/>
            <person name="Banfield J.F."/>
        </authorList>
    </citation>
    <scope>NUCLEOTIDE SEQUENCE [LARGE SCALE GENOMIC DNA]</scope>
    <source>
        <strain evidence="5">AMDSBA1</strain>
    </source>
</reference>
<dbReference type="GO" id="GO:0003700">
    <property type="term" value="F:DNA-binding transcription factor activity"/>
    <property type="evidence" value="ECO:0007669"/>
    <property type="project" value="InterPro"/>
</dbReference>
<dbReference type="PRINTS" id="PR00035">
    <property type="entry name" value="HTHGNTR"/>
</dbReference>
<keyword evidence="3" id="KW-0804">Transcription</keyword>
<dbReference type="AlphaFoldDB" id="A0A2T2WY03"/>
<dbReference type="Proteomes" id="UP000242699">
    <property type="component" value="Unassembled WGS sequence"/>
</dbReference>
<dbReference type="SMART" id="SM00345">
    <property type="entry name" value="HTH_GNTR"/>
    <property type="match status" value="1"/>
</dbReference>
<dbReference type="PANTHER" id="PTHR43537">
    <property type="entry name" value="TRANSCRIPTIONAL REGULATOR, GNTR FAMILY"/>
    <property type="match status" value="1"/>
</dbReference>
<feature type="domain" description="HTH gntR-type" evidence="4">
    <location>
        <begin position="31"/>
        <end position="98"/>
    </location>
</feature>
<proteinExistence type="predicted"/>
<dbReference type="InterPro" id="IPR000524">
    <property type="entry name" value="Tscrpt_reg_HTH_GntR"/>
</dbReference>
<dbReference type="EMBL" id="PXYT01000029">
    <property type="protein sequence ID" value="PSR27120.1"/>
    <property type="molecule type" value="Genomic_DNA"/>
</dbReference>
<dbReference type="InterPro" id="IPR036388">
    <property type="entry name" value="WH-like_DNA-bd_sf"/>
</dbReference>
<organism evidence="5 6">
    <name type="scientific">Sulfobacillus benefaciens</name>
    <dbReference type="NCBI Taxonomy" id="453960"/>
    <lineage>
        <taxon>Bacteria</taxon>
        <taxon>Bacillati</taxon>
        <taxon>Bacillota</taxon>
        <taxon>Clostridia</taxon>
        <taxon>Eubacteriales</taxon>
        <taxon>Clostridiales Family XVII. Incertae Sedis</taxon>
        <taxon>Sulfobacillus</taxon>
    </lineage>
</organism>
<dbReference type="InterPro" id="IPR008920">
    <property type="entry name" value="TF_FadR/GntR_C"/>
</dbReference>
<protein>
    <submittedName>
        <fullName evidence="5">GntR family transcriptional regulator</fullName>
    </submittedName>
</protein>
<dbReference type="CDD" id="cd07377">
    <property type="entry name" value="WHTH_GntR"/>
    <property type="match status" value="1"/>
</dbReference>
<dbReference type="SUPFAM" id="SSF48008">
    <property type="entry name" value="GntR ligand-binding domain-like"/>
    <property type="match status" value="1"/>
</dbReference>
<dbReference type="SMART" id="SM00895">
    <property type="entry name" value="FCD"/>
    <property type="match status" value="1"/>
</dbReference>
<sequence>MISRRNLFDSLIKSHDNQRRLAVNFSLGINAPLSEKLAGLIRQKIFRGELKARSRIPQDELAEEFGVSRMPIREALSILSYEGLVILEPRRGAWVAPITVETIDETYCMRQWAESKAVELSVPHLTDQDLENARKRLIRLEEAEASGDTAAFVDINSEFHQLLRSRCPWPKLLALVDTLWNGFPPLTPQFVAGQMAHDRSEHRAMLETAMNRQAKEAADIMTLHIERSWKSTRDHFQSLGWSGEPVDRNSE</sequence>